<evidence type="ECO:0000256" key="1">
    <source>
        <dbReference type="SAM" id="MobiDB-lite"/>
    </source>
</evidence>
<dbReference type="AlphaFoldDB" id="A0A6M3K0Y8"/>
<protein>
    <submittedName>
        <fullName evidence="2">Uncharacterized protein</fullName>
    </submittedName>
</protein>
<organism evidence="2">
    <name type="scientific">viral metagenome</name>
    <dbReference type="NCBI Taxonomy" id="1070528"/>
    <lineage>
        <taxon>unclassified sequences</taxon>
        <taxon>metagenomes</taxon>
        <taxon>organismal metagenomes</taxon>
    </lineage>
</organism>
<gene>
    <name evidence="2" type="ORF">MM415A01969_0019</name>
    <name evidence="3" type="ORF">MM415B06691_0006</name>
</gene>
<evidence type="ECO:0000313" key="3">
    <source>
        <dbReference type="EMBL" id="QJA97109.1"/>
    </source>
</evidence>
<evidence type="ECO:0000313" key="2">
    <source>
        <dbReference type="EMBL" id="QJA74557.1"/>
    </source>
</evidence>
<accession>A0A6M3K0Y8</accession>
<sequence>MENGIKAGEEIKHLRACIVDQADNQITINHQADDIAAFRQQVEEYKAFWDQARLANQMLENLLAIIHRDGGHYTSEHGLEKSVKDAQKKVAEATNERP</sequence>
<proteinExistence type="predicted"/>
<feature type="region of interest" description="Disordered" evidence="1">
    <location>
        <begin position="75"/>
        <end position="98"/>
    </location>
</feature>
<name>A0A6M3K0Y8_9ZZZZ</name>
<reference evidence="2" key="1">
    <citation type="submission" date="2020-03" db="EMBL/GenBank/DDBJ databases">
        <title>The deep terrestrial virosphere.</title>
        <authorList>
            <person name="Holmfeldt K."/>
            <person name="Nilsson E."/>
            <person name="Simone D."/>
            <person name="Lopez-Fernandez M."/>
            <person name="Wu X."/>
            <person name="de Brujin I."/>
            <person name="Lundin D."/>
            <person name="Andersson A."/>
            <person name="Bertilsson S."/>
            <person name="Dopson M."/>
        </authorList>
    </citation>
    <scope>NUCLEOTIDE SEQUENCE</scope>
    <source>
        <strain evidence="2">MM415A01969</strain>
        <strain evidence="3">MM415B06691</strain>
    </source>
</reference>
<dbReference type="EMBL" id="MT143463">
    <property type="protein sequence ID" value="QJA97109.1"/>
    <property type="molecule type" value="Genomic_DNA"/>
</dbReference>
<dbReference type="EMBL" id="MT142105">
    <property type="protein sequence ID" value="QJA74557.1"/>
    <property type="molecule type" value="Genomic_DNA"/>
</dbReference>